<feature type="transmembrane region" description="Helical" evidence="1">
    <location>
        <begin position="236"/>
        <end position="258"/>
    </location>
</feature>
<evidence type="ECO:0007829" key="4">
    <source>
        <dbReference type="PDB" id="7TGH"/>
    </source>
</evidence>
<dbReference type="PDB" id="7TGH">
    <property type="method" value="EM"/>
    <property type="resolution" value="2.60 A"/>
    <property type="chains" value="2=1-360"/>
</dbReference>
<evidence type="ECO:0007829" key="6">
    <source>
        <dbReference type="PDB" id="8BQS"/>
    </source>
</evidence>
<keyword evidence="3" id="KW-0496">Mitochondrion</keyword>
<dbReference type="PDB" id="8GZU">
    <property type="method" value="EM"/>
    <property type="resolution" value="4.18 A"/>
    <property type="chains" value="N2/n2=1-360"/>
</dbReference>
<feature type="transmembrane region" description="Helical" evidence="1">
    <location>
        <begin position="310"/>
        <end position="331"/>
    </location>
</feature>
<keyword evidence="1" id="KW-1133">Transmembrane helix</keyword>
<dbReference type="Pfam" id="PF00361">
    <property type="entry name" value="Proton_antipo_M"/>
    <property type="match status" value="1"/>
</dbReference>
<dbReference type="GeneID" id="25026405"/>
<keyword evidence="4 5" id="KW-0002">3D-structure</keyword>
<dbReference type="EMDB" id="EMD-16184"/>
<evidence type="ECO:0000313" key="3">
    <source>
        <dbReference type="EMBL" id="AAK77582.1"/>
    </source>
</evidence>
<dbReference type="PDB" id="8B6F">
    <property type="method" value="EM"/>
    <property type="resolution" value="2.80 A"/>
    <property type="chains" value="AF=1-360"/>
</dbReference>
<reference evidence="5 6" key="4">
    <citation type="journal article" date="2023" name="Nature">
        <title>Structural basis of mitochondrial membrane bending by the I-II-III&lt;sub&gt;2&lt;/sub&gt;-IV&lt;sub&gt;2&lt;/sub&gt; supercomplex.</title>
        <authorList>
            <person name="Muhleip A."/>
            <person name="Flygaard R.K."/>
            <person name="Baradaran R."/>
            <person name="Haapanen O."/>
            <person name="Gruhl T."/>
            <person name="Tobiasson V."/>
            <person name="Marechal A."/>
            <person name="Sharma V."/>
            <person name="Amunts A."/>
        </authorList>
    </citation>
    <scope>STRUCTURE BY ELECTRON MICROSCOPY (2.80 ANGSTROMS)</scope>
</reference>
<keyword evidence="1" id="KW-0812">Transmembrane</keyword>
<organism evidence="3">
    <name type="scientific">Tetrahymena thermophila</name>
    <dbReference type="NCBI Taxonomy" id="5911"/>
    <lineage>
        <taxon>Eukaryota</taxon>
        <taxon>Sar</taxon>
        <taxon>Alveolata</taxon>
        <taxon>Ciliophora</taxon>
        <taxon>Intramacronucleata</taxon>
        <taxon>Oligohymenophorea</taxon>
        <taxon>Hymenostomatida</taxon>
        <taxon>Tetrahymenina</taxon>
        <taxon>Tetrahymenidae</taxon>
        <taxon>Tetrahymena</taxon>
    </lineage>
</organism>
<evidence type="ECO:0000256" key="1">
    <source>
        <dbReference type="SAM" id="Phobius"/>
    </source>
</evidence>
<dbReference type="EMDB" id="EMD-25882"/>
<dbReference type="EMDB" id="EMD-34403"/>
<dbReference type="KEGG" id="tet:TepyoMp20"/>
<reference evidence="4" key="2">
    <citation type="journal article" date="2022" name="Science">
        <title>Structures of &lt;i&gt;Tetrahymena&lt;/i&gt;'s respiratory chain reveal the diversity of eukaryotic core metabolism.</title>
        <authorList>
            <person name="Zhou L."/>
            <person name="Maldonado M."/>
            <person name="Padavannil A."/>
            <person name="Guo F."/>
            <person name="Letts J.A."/>
        </authorList>
    </citation>
    <scope>STRUCTURE BY ELECTRON MICROSCOPY (2.60 ANGSTROMS)</scope>
</reference>
<feature type="transmembrane region" description="Helical" evidence="1">
    <location>
        <begin position="188"/>
        <end position="216"/>
    </location>
</feature>
<feature type="transmembrane region" description="Helical" evidence="1">
    <location>
        <begin position="148"/>
        <end position="167"/>
    </location>
</feature>
<dbReference type="AlphaFoldDB" id="Q951A3"/>
<dbReference type="InterPro" id="IPR001750">
    <property type="entry name" value="ND/Mrp_TM"/>
</dbReference>
<dbReference type="PDB" id="8BQS">
    <property type="method" value="EM"/>
    <property type="resolution" value="2.90 A"/>
    <property type="chains" value="AF=1-360"/>
</dbReference>
<dbReference type="PDB" id="8GYM">
    <property type="method" value="EM"/>
    <property type="resolution" value="2.96 A"/>
    <property type="chains" value="N2/n2=1-360"/>
</dbReference>
<proteinExistence type="evidence at protein level"/>
<sequence length="360" mass="43082">MLLRLLVSEYIFFLPVFTNLFIYWHIFFKNNINLVNKKNNWDKSISVKNIIIKQNPSFIIRLNLLLNSLMVLYLITFNGYSSTFWWSHFKLNNYSLYMYLLVIIFNNYFLYITEKHIKILNNYSIDYFFSIINITLFIPMIFLSNTLFTFFFLIELVSCAIFYKFIVSKISFKNSNYKDNYFSIFSKNYLNVLFYQYWSSFFSSVMIGFCIIYLFSLTGSTEWSIINFIVASNNQINYYTNNITLLFICLTLIIGFIIKLGIAPIQLYKIEIYKGLPFLSIFFYTTFYFLIFFLFFSLLFIYYLSALNNFFWIILLIISIIGIFYIISIIFDINLFKAFLAYSTIINSISFILLIIAIIF</sequence>
<evidence type="ECO:0007829" key="7">
    <source>
        <dbReference type="PDB" id="8GYM"/>
    </source>
</evidence>
<name>Q951A3_TETTH</name>
<reference evidence="7 8" key="3">
    <citation type="journal article" date="2023" name="Nat. Commun.">
        <title>Structures of Tetrahymena thermophila respiratory megacomplexes on the tubular mitochondrial cristae.</title>
        <authorList>
            <person name="Han F."/>
            <person name="Hu Y."/>
            <person name="Wu M."/>
            <person name="He Z."/>
            <person name="Tian H."/>
            <person name="Zhou L."/>
        </authorList>
    </citation>
    <scope>STRUCTURE BY ELECTRON MICROSCOPY (2.96 ANGSTROMS)</scope>
</reference>
<dbReference type="EMDB" id="EMD-15865"/>
<dbReference type="RefSeq" id="NP_149383.1">
    <property type="nucleotide sequence ID" value="NC_003029.1"/>
</dbReference>
<feature type="transmembrane region" description="Helical" evidence="1">
    <location>
        <begin position="278"/>
        <end position="304"/>
    </location>
</feature>
<evidence type="ECO:0000259" key="2">
    <source>
        <dbReference type="Pfam" id="PF00361"/>
    </source>
</evidence>
<gene>
    <name evidence="3" type="primary">ymf65</name>
</gene>
<evidence type="ECO:0007829" key="5">
    <source>
        <dbReference type="PDB" id="8B6F"/>
    </source>
</evidence>
<feature type="transmembrane region" description="Helical" evidence="1">
    <location>
        <begin position="125"/>
        <end position="142"/>
    </location>
</feature>
<reference evidence="3" key="1">
    <citation type="journal article" date="2003" name="Nucleic Acids Res.">
        <title>Complete sequence of the mitochondrial genome of Tetrahymena thermophila and comparative methods for identifying highly divergent genes.</title>
        <authorList>
            <person name="Brunk C.F."/>
            <person name="Lee L.C."/>
            <person name="Tran A.B."/>
            <person name="Li J."/>
        </authorList>
    </citation>
    <scope>NUCLEOTIDE SEQUENCE</scope>
    <source>
        <strain evidence="3">SB210</strain>
    </source>
</reference>
<evidence type="ECO:0007829" key="8">
    <source>
        <dbReference type="PDB" id="8GZU"/>
    </source>
</evidence>
<feature type="transmembrane region" description="Helical" evidence="1">
    <location>
        <begin position="338"/>
        <end position="359"/>
    </location>
</feature>
<feature type="transmembrane region" description="Helical" evidence="1">
    <location>
        <begin position="6"/>
        <end position="28"/>
    </location>
</feature>
<dbReference type="EMDB" id="EMD-34373"/>
<dbReference type="EMBL" id="AF396436">
    <property type="protein sequence ID" value="AAK77582.1"/>
    <property type="molecule type" value="Genomic_DNA"/>
</dbReference>
<feature type="transmembrane region" description="Helical" evidence="1">
    <location>
        <begin position="96"/>
        <end position="113"/>
    </location>
</feature>
<feature type="domain" description="NADH:quinone oxidoreductase/Mrp antiporter transmembrane" evidence="2">
    <location>
        <begin position="195"/>
        <end position="357"/>
    </location>
</feature>
<geneLocation type="mitochondrion" evidence="3"/>
<keyword evidence="1" id="KW-0472">Membrane</keyword>
<protein>
    <submittedName>
        <fullName evidence="3">Ymf65</fullName>
    </submittedName>
</protein>
<accession>Q951A3</accession>
<feature type="transmembrane region" description="Helical" evidence="1">
    <location>
        <begin position="58"/>
        <end position="76"/>
    </location>
</feature>